<dbReference type="KEGG" id="nhe:NECHADRAFT_3210"/>
<dbReference type="RefSeq" id="XP_003044714.1">
    <property type="nucleotide sequence ID" value="XM_003044668.2"/>
</dbReference>
<dbReference type="VEuPathDB" id="FungiDB:NECHADRAFT_3210"/>
<feature type="transmembrane region" description="Helical" evidence="7">
    <location>
        <begin position="12"/>
        <end position="30"/>
    </location>
</feature>
<keyword evidence="3 7" id="KW-0812">Transmembrane</keyword>
<dbReference type="InterPro" id="IPR036259">
    <property type="entry name" value="MFS_trans_sf"/>
</dbReference>
<feature type="transmembrane region" description="Helical" evidence="7">
    <location>
        <begin position="276"/>
        <end position="298"/>
    </location>
</feature>
<feature type="transmembrane region" description="Helical" evidence="7">
    <location>
        <begin position="137"/>
        <end position="160"/>
    </location>
</feature>
<dbReference type="InterPro" id="IPR011701">
    <property type="entry name" value="MFS"/>
</dbReference>
<evidence type="ECO:0000313" key="9">
    <source>
        <dbReference type="Proteomes" id="UP000005206"/>
    </source>
</evidence>
<dbReference type="SUPFAM" id="SSF103473">
    <property type="entry name" value="MFS general substrate transporter"/>
    <property type="match status" value="1"/>
</dbReference>
<dbReference type="PANTHER" id="PTHR43791:SF97">
    <property type="entry name" value="ALLANTOATE TRANSPORTER, PUTATIVE (AFU_ORTHOLOGUE AFUA_1G14700)-RELATED"/>
    <property type="match status" value="1"/>
</dbReference>
<dbReference type="Gene3D" id="1.20.1250.20">
    <property type="entry name" value="MFS general substrate transporter like domains"/>
    <property type="match status" value="1"/>
</dbReference>
<feature type="transmembrane region" description="Helical" evidence="7">
    <location>
        <begin position="241"/>
        <end position="264"/>
    </location>
</feature>
<dbReference type="AlphaFoldDB" id="C7Z964"/>
<evidence type="ECO:0000256" key="2">
    <source>
        <dbReference type="ARBA" id="ARBA00022448"/>
    </source>
</evidence>
<feature type="transmembrane region" description="Helical" evidence="7">
    <location>
        <begin position="335"/>
        <end position="354"/>
    </location>
</feature>
<feature type="transmembrane region" description="Helical" evidence="7">
    <location>
        <begin position="383"/>
        <end position="405"/>
    </location>
</feature>
<organism evidence="8 9">
    <name type="scientific">Fusarium vanettenii (strain ATCC MYA-4622 / CBS 123669 / FGSC 9596 / NRRL 45880 / 77-13-4)</name>
    <name type="common">Fusarium solani subsp. pisi</name>
    <dbReference type="NCBI Taxonomy" id="660122"/>
    <lineage>
        <taxon>Eukaryota</taxon>
        <taxon>Fungi</taxon>
        <taxon>Dikarya</taxon>
        <taxon>Ascomycota</taxon>
        <taxon>Pezizomycotina</taxon>
        <taxon>Sordariomycetes</taxon>
        <taxon>Hypocreomycetidae</taxon>
        <taxon>Hypocreales</taxon>
        <taxon>Nectriaceae</taxon>
        <taxon>Fusarium</taxon>
        <taxon>Fusarium solani species complex</taxon>
        <taxon>Fusarium vanettenii</taxon>
    </lineage>
</organism>
<evidence type="ECO:0008006" key="10">
    <source>
        <dbReference type="Google" id="ProtNLM"/>
    </source>
</evidence>
<evidence type="ECO:0000256" key="3">
    <source>
        <dbReference type="ARBA" id="ARBA00022692"/>
    </source>
</evidence>
<dbReference type="Proteomes" id="UP000005206">
    <property type="component" value="Chromosome 6"/>
</dbReference>
<evidence type="ECO:0000256" key="7">
    <source>
        <dbReference type="SAM" id="Phobius"/>
    </source>
</evidence>
<evidence type="ECO:0000256" key="5">
    <source>
        <dbReference type="ARBA" id="ARBA00023136"/>
    </source>
</evidence>
<accession>C7Z964</accession>
<dbReference type="HOGENOM" id="CLU_001265_0_5_1"/>
<reference evidence="8 9" key="1">
    <citation type="journal article" date="2009" name="PLoS Genet.">
        <title>The genome of Nectria haematococca: contribution of supernumerary chromosomes to gene expansion.</title>
        <authorList>
            <person name="Coleman J.J."/>
            <person name="Rounsley S.D."/>
            <person name="Rodriguez-Carres M."/>
            <person name="Kuo A."/>
            <person name="Wasmann C.C."/>
            <person name="Grimwood J."/>
            <person name="Schmutz J."/>
            <person name="Taga M."/>
            <person name="White G.J."/>
            <person name="Zhou S."/>
            <person name="Schwartz D.C."/>
            <person name="Freitag M."/>
            <person name="Ma L.J."/>
            <person name="Danchin E.G."/>
            <person name="Henrissat B."/>
            <person name="Coutinho P.M."/>
            <person name="Nelson D.R."/>
            <person name="Straney D."/>
            <person name="Napoli C.A."/>
            <person name="Barker B.M."/>
            <person name="Gribskov M."/>
            <person name="Rep M."/>
            <person name="Kroken S."/>
            <person name="Molnar I."/>
            <person name="Rensing C."/>
            <person name="Kennell J.C."/>
            <person name="Zamora J."/>
            <person name="Farman M.L."/>
            <person name="Selker E.U."/>
            <person name="Salamov A."/>
            <person name="Shapiro H."/>
            <person name="Pangilinan J."/>
            <person name="Lindquist E."/>
            <person name="Lamers C."/>
            <person name="Grigoriev I.V."/>
            <person name="Geiser D.M."/>
            <person name="Covert S.F."/>
            <person name="Temporini E."/>
            <person name="Vanetten H.D."/>
        </authorList>
    </citation>
    <scope>NUCLEOTIDE SEQUENCE [LARGE SCALE GENOMIC DNA]</scope>
    <source>
        <strain evidence="9">ATCC MYA-4622 / CBS 123669 / FGSC 9596 / NRRL 45880 / 77-13-4</strain>
    </source>
</reference>
<feature type="transmembrane region" description="Helical" evidence="7">
    <location>
        <begin position="305"/>
        <end position="323"/>
    </location>
</feature>
<evidence type="ECO:0000256" key="4">
    <source>
        <dbReference type="ARBA" id="ARBA00022989"/>
    </source>
</evidence>
<evidence type="ECO:0000256" key="1">
    <source>
        <dbReference type="ARBA" id="ARBA00004141"/>
    </source>
</evidence>
<dbReference type="InParanoid" id="C7Z964"/>
<keyword evidence="5 7" id="KW-0472">Membrane</keyword>
<feature type="transmembrane region" description="Helical" evidence="7">
    <location>
        <begin position="172"/>
        <end position="192"/>
    </location>
</feature>
<dbReference type="GeneID" id="9673217"/>
<feature type="transmembrane region" description="Helical" evidence="7">
    <location>
        <begin position="104"/>
        <end position="125"/>
    </location>
</feature>
<gene>
    <name evidence="8" type="ORF">NECHADRAFT_3210</name>
</gene>
<feature type="non-terminal residue" evidence="8">
    <location>
        <position position="1"/>
    </location>
</feature>
<dbReference type="OrthoDB" id="6730379at2759"/>
<keyword evidence="6" id="KW-0325">Glycoprotein</keyword>
<sequence>EAKKVRKKIDWRIMPLMVVTNTIGAVDKIIVSNAALYGMIEDTHLVGQQYNWVISIFYLGWLVAEYPANAILQKFPVGKTVGITVFGWGAVVMCLGAAENAAGLLVLRFLLGVLEAPSYPAFTIINTMWYKKAEQPLRMALALAGFASVMLIAGGVSYGIGNLHTAIAPWKLLFLVMGAFQLLWGLVLYIWLPDSPLKDNFLSGKDKYIALDRVRENMIGIENKELKWYQVREAFTDYKTYLLVLFVLSIHVPTGGVVAFGAQIVSGLGFSTLETMLLSIPTGATLTLSSFMVAVPQLWFKNKRCLAMGLCCIVPVVCCPLLQHLPRENKVGRLLAYYFFYFFWGPYATGRYHYKHYRSQADLLGSHLAADGQRIRAHQKLTVNASIFVAYCAANMIGPQVFFIHEAPNYPTGYNTLLGFEVAAICCIMAYAVGCFIENRQRDRKEGINVSVGADEQFGDLTDYEKRGFRYLY</sequence>
<feature type="transmembrane region" description="Helical" evidence="7">
    <location>
        <begin position="80"/>
        <end position="98"/>
    </location>
</feature>
<dbReference type="PANTHER" id="PTHR43791">
    <property type="entry name" value="PERMEASE-RELATED"/>
    <property type="match status" value="1"/>
</dbReference>
<keyword evidence="4 7" id="KW-1133">Transmembrane helix</keyword>
<dbReference type="EMBL" id="GG698912">
    <property type="protein sequence ID" value="EEU39001.1"/>
    <property type="molecule type" value="Genomic_DNA"/>
</dbReference>
<comment type="subcellular location">
    <subcellularLocation>
        <location evidence="1">Membrane</location>
        <topology evidence="1">Multi-pass membrane protein</topology>
    </subcellularLocation>
</comment>
<evidence type="ECO:0000256" key="6">
    <source>
        <dbReference type="ARBA" id="ARBA00023180"/>
    </source>
</evidence>
<keyword evidence="9" id="KW-1185">Reference proteome</keyword>
<proteinExistence type="predicted"/>
<feature type="transmembrane region" description="Helical" evidence="7">
    <location>
        <begin position="50"/>
        <end position="68"/>
    </location>
</feature>
<dbReference type="OMA" id="SYCIANI"/>
<dbReference type="GO" id="GO:0022857">
    <property type="term" value="F:transmembrane transporter activity"/>
    <property type="evidence" value="ECO:0007669"/>
    <property type="project" value="InterPro"/>
</dbReference>
<evidence type="ECO:0000313" key="8">
    <source>
        <dbReference type="EMBL" id="EEU39001.1"/>
    </source>
</evidence>
<protein>
    <recommendedName>
        <fullName evidence="10">Major facilitator superfamily (MFS) profile domain-containing protein</fullName>
    </recommendedName>
</protein>
<dbReference type="GO" id="GO:0016020">
    <property type="term" value="C:membrane"/>
    <property type="evidence" value="ECO:0007669"/>
    <property type="project" value="UniProtKB-SubCell"/>
</dbReference>
<name>C7Z964_FUSV7</name>
<dbReference type="Pfam" id="PF07690">
    <property type="entry name" value="MFS_1"/>
    <property type="match status" value="1"/>
</dbReference>
<dbReference type="eggNOG" id="KOG2533">
    <property type="taxonomic scope" value="Eukaryota"/>
</dbReference>
<feature type="transmembrane region" description="Helical" evidence="7">
    <location>
        <begin position="417"/>
        <end position="437"/>
    </location>
</feature>
<keyword evidence="2" id="KW-0813">Transport</keyword>
<feature type="non-terminal residue" evidence="8">
    <location>
        <position position="473"/>
    </location>
</feature>